<keyword evidence="3" id="KW-0436">Ligase</keyword>
<dbReference type="InterPro" id="IPR009081">
    <property type="entry name" value="PP-bd_ACP"/>
</dbReference>
<dbReference type="InterPro" id="IPR023213">
    <property type="entry name" value="CAT-like_dom_sf"/>
</dbReference>
<dbReference type="Gene3D" id="3.30.559.10">
    <property type="entry name" value="Chloramphenicol acetyltransferase-like domain"/>
    <property type="match status" value="1"/>
</dbReference>
<dbReference type="SUPFAM" id="SSF56801">
    <property type="entry name" value="Acetyl-CoA synthetase-like"/>
    <property type="match status" value="1"/>
</dbReference>
<dbReference type="GO" id="GO:0044281">
    <property type="term" value="P:small molecule metabolic process"/>
    <property type="evidence" value="ECO:0007669"/>
    <property type="project" value="UniProtKB-ARBA"/>
</dbReference>
<dbReference type="RefSeq" id="XP_002846262.1">
    <property type="nucleotide sequence ID" value="XM_002846216.1"/>
</dbReference>
<dbReference type="GO" id="GO:0005737">
    <property type="term" value="C:cytoplasm"/>
    <property type="evidence" value="ECO:0007669"/>
    <property type="project" value="TreeGrafter"/>
</dbReference>
<dbReference type="GO" id="GO:0044550">
    <property type="term" value="P:secondary metabolite biosynthetic process"/>
    <property type="evidence" value="ECO:0007669"/>
    <property type="project" value="UniProtKB-ARBA"/>
</dbReference>
<accession>C5FP45</accession>
<dbReference type="InterPro" id="IPR029058">
    <property type="entry name" value="AB_hydrolase_fold"/>
</dbReference>
<gene>
    <name evidence="5" type="ORF">MCYG_03999</name>
</gene>
<dbReference type="EMBL" id="DS995704">
    <property type="protein sequence ID" value="EEQ31180.1"/>
    <property type="molecule type" value="Genomic_DNA"/>
</dbReference>
<dbReference type="CDD" id="cd05930">
    <property type="entry name" value="A_NRPS"/>
    <property type="match status" value="1"/>
</dbReference>
<dbReference type="HOGENOM" id="CLU_000022_2_13_1"/>
<dbReference type="Pfam" id="PF00975">
    <property type="entry name" value="Thioesterase"/>
    <property type="match status" value="1"/>
</dbReference>
<dbReference type="PANTHER" id="PTHR45527:SF1">
    <property type="entry name" value="FATTY ACID SYNTHASE"/>
    <property type="match status" value="1"/>
</dbReference>
<name>C5FP45_ARTOC</name>
<dbReference type="Pfam" id="PF00550">
    <property type="entry name" value="PP-binding"/>
    <property type="match status" value="1"/>
</dbReference>
<sequence length="1123" mass="123773">MALPTYTSPFNDGPVKQADEHQQQLKYWIEHLDGSNPAEFLCDKPRPNVLSGEADEQAVTISGVLYNTLQQFCKTHKVTPFVVLLAAFRATHYRLTGAEDATIGSLIANRNRQELENLIGFFVNLQCIRIKVQEELFGELVQQIRSTTAAAYANQDVPFERIVAELGLNTRDVSRNPVVQTVFAVHSQRSLGQFSLEGVEAEQMPFVTTSRFDLEFYLFQEEDHLRGSILYAVELFDPRTINSIISVFYKVLKHGLQEPQTPITSLLLTDSNPSLCDMGLPKVERTNYPRESSVVDVFKRQVGDSPNTVAVKDSSTQLTWLMQRGLVAETLIGVLSPRSCLTIIAFLGILKAGLAYLPLDVNAPGARIEAIISSVAGHKLVLLGNDVAAPAIQGADIEFVPIIATLHEPAQAEQLPQRPLVASTAPSATSLAYVMFTSGSTGKPKGVMVEHRGVVRMASELSRIWGAVPIAHMANTTFDASTSEIYTAILYGGTVICVDAMAVLDSAGLGNVFKMEGVRVASFTPAVLKQCLIDSPSTIGELDVLFVMGDRCDPKDTFKALRSVRGHVFNAYGPSENTVISTLYRMLPEERCVNGVPIGRAVSNSGAYVMDPQQRLVPVGVIGELVVTGDGVARGYTNPEWDHGRFVCVIIDGQSVKAYRTGDYVRCRPVDGQLEFFGRMDYQVKIRGHRIELPEVEHALLAFEDVSDAVVLARERDGQDLELISFVTVRKPERNEPNGSGPVVECLLRGRLEAMLPSYMVPAVIQVLEKMPVNANGKVDRRALAKSAKLATPNKALSARVPARDEVERVLCEEFASVLGIEVGITDNLFDLGGHSLMAARLATRISSRLRHKIYIFDVLKSPTPAMLSHIIRTKSTAENPNCTSRYLEPHIRPHSRLTIVLVHGFWGQGSIFSSLVPSLDDAFDVLLIHDPFFDQPHHPETITEWAEIYLNDIEKLIPPHHGLVLGGYSFGGLIAFEMALLWRNRHGNNPTSLILIDAGTYTTTKPSTNTNSDEVNYALQIFGESQKDLVLNHFNKVAPLLCNVNRSPIYQGACLYLVTPETMAAGALEWWSARCSKLDTHRLSCTHHTVLDDAMVRCVGELINEHCYQATQRVTSPTKSRV</sequence>
<dbReference type="VEuPathDB" id="FungiDB:MCYG_03999"/>
<organism evidence="5 6">
    <name type="scientific">Arthroderma otae (strain ATCC MYA-4605 / CBS 113480)</name>
    <name type="common">Microsporum canis</name>
    <dbReference type="NCBI Taxonomy" id="554155"/>
    <lineage>
        <taxon>Eukaryota</taxon>
        <taxon>Fungi</taxon>
        <taxon>Dikarya</taxon>
        <taxon>Ascomycota</taxon>
        <taxon>Pezizomycotina</taxon>
        <taxon>Eurotiomycetes</taxon>
        <taxon>Eurotiomycetidae</taxon>
        <taxon>Onygenales</taxon>
        <taxon>Arthrodermataceae</taxon>
        <taxon>Microsporum</taxon>
    </lineage>
</organism>
<dbReference type="PROSITE" id="PS00455">
    <property type="entry name" value="AMP_BINDING"/>
    <property type="match status" value="1"/>
</dbReference>
<reference evidence="6" key="1">
    <citation type="journal article" date="2012" name="MBio">
        <title>Comparative genome analysis of Trichophyton rubrum and related dermatophytes reveals candidate genes involved in infection.</title>
        <authorList>
            <person name="Martinez D.A."/>
            <person name="Oliver B.G."/>
            <person name="Graeser Y."/>
            <person name="Goldberg J.M."/>
            <person name="Li W."/>
            <person name="Martinez-Rossi N.M."/>
            <person name="Monod M."/>
            <person name="Shelest E."/>
            <person name="Barton R.C."/>
            <person name="Birch E."/>
            <person name="Brakhage A.A."/>
            <person name="Chen Z."/>
            <person name="Gurr S.J."/>
            <person name="Heiman D."/>
            <person name="Heitman J."/>
            <person name="Kosti I."/>
            <person name="Rossi A."/>
            <person name="Saif S."/>
            <person name="Samalova M."/>
            <person name="Saunders C.W."/>
            <person name="Shea T."/>
            <person name="Summerbell R.C."/>
            <person name="Xu J."/>
            <person name="Young S."/>
            <person name="Zeng Q."/>
            <person name="Birren B.W."/>
            <person name="Cuomo C.A."/>
            <person name="White T.C."/>
        </authorList>
    </citation>
    <scope>NUCLEOTIDE SEQUENCE [LARGE SCALE GENOMIC DNA]</scope>
    <source>
        <strain evidence="6">ATCC MYA-4605 / CBS 113480</strain>
    </source>
</reference>
<evidence type="ECO:0000256" key="1">
    <source>
        <dbReference type="ARBA" id="ARBA00022450"/>
    </source>
</evidence>
<dbReference type="InterPro" id="IPR001242">
    <property type="entry name" value="Condensation_dom"/>
</dbReference>
<dbReference type="InterPro" id="IPR006162">
    <property type="entry name" value="Ppantetheine_attach_site"/>
</dbReference>
<dbReference type="PANTHER" id="PTHR45527">
    <property type="entry name" value="NONRIBOSOMAL PEPTIDE SYNTHETASE"/>
    <property type="match status" value="1"/>
</dbReference>
<dbReference type="Gene3D" id="3.40.50.1820">
    <property type="entry name" value="alpha/beta hydrolase"/>
    <property type="match status" value="1"/>
</dbReference>
<dbReference type="InterPro" id="IPR020845">
    <property type="entry name" value="AMP-binding_CS"/>
</dbReference>
<dbReference type="STRING" id="554155.C5FP45"/>
<dbReference type="PROSITE" id="PS50075">
    <property type="entry name" value="CARRIER"/>
    <property type="match status" value="1"/>
</dbReference>
<dbReference type="Pfam" id="PF00668">
    <property type="entry name" value="Condensation"/>
    <property type="match status" value="1"/>
</dbReference>
<dbReference type="AlphaFoldDB" id="C5FP45"/>
<proteinExistence type="predicted"/>
<dbReference type="PROSITE" id="PS00012">
    <property type="entry name" value="PHOSPHOPANTETHEINE"/>
    <property type="match status" value="1"/>
</dbReference>
<dbReference type="SMART" id="SM00823">
    <property type="entry name" value="PKS_PP"/>
    <property type="match status" value="1"/>
</dbReference>
<keyword evidence="1" id="KW-0596">Phosphopantetheine</keyword>
<evidence type="ECO:0000313" key="5">
    <source>
        <dbReference type="EMBL" id="EEQ31180.1"/>
    </source>
</evidence>
<evidence type="ECO:0000256" key="2">
    <source>
        <dbReference type="ARBA" id="ARBA00022553"/>
    </source>
</evidence>
<protein>
    <submittedName>
        <fullName evidence="5">Peptolide synthetase</fullName>
    </submittedName>
</protein>
<dbReference type="Proteomes" id="UP000002035">
    <property type="component" value="Unassembled WGS sequence"/>
</dbReference>
<dbReference type="InterPro" id="IPR020806">
    <property type="entry name" value="PKS_PP-bd"/>
</dbReference>
<dbReference type="OrthoDB" id="408177at2759"/>
<dbReference type="eggNOG" id="KOG1178">
    <property type="taxonomic scope" value="Eukaryota"/>
</dbReference>
<dbReference type="SUPFAM" id="SSF53474">
    <property type="entry name" value="alpha/beta-Hydrolases"/>
    <property type="match status" value="1"/>
</dbReference>
<dbReference type="InterPro" id="IPR036736">
    <property type="entry name" value="ACP-like_sf"/>
</dbReference>
<dbReference type="SUPFAM" id="SSF47336">
    <property type="entry name" value="ACP-like"/>
    <property type="match status" value="1"/>
</dbReference>
<dbReference type="GeneID" id="9226180"/>
<keyword evidence="6" id="KW-1185">Reference proteome</keyword>
<dbReference type="GO" id="GO:0016874">
    <property type="term" value="F:ligase activity"/>
    <property type="evidence" value="ECO:0007669"/>
    <property type="project" value="UniProtKB-KW"/>
</dbReference>
<dbReference type="Gene3D" id="3.30.300.30">
    <property type="match status" value="1"/>
</dbReference>
<evidence type="ECO:0000259" key="4">
    <source>
        <dbReference type="PROSITE" id="PS50075"/>
    </source>
</evidence>
<dbReference type="InterPro" id="IPR045851">
    <property type="entry name" value="AMP-bd_C_sf"/>
</dbReference>
<dbReference type="GO" id="GO:0031177">
    <property type="term" value="F:phosphopantetheine binding"/>
    <property type="evidence" value="ECO:0007669"/>
    <property type="project" value="InterPro"/>
</dbReference>
<keyword evidence="2" id="KW-0597">Phosphoprotein</keyword>
<dbReference type="InterPro" id="IPR000873">
    <property type="entry name" value="AMP-dep_synth/lig_dom"/>
</dbReference>
<feature type="domain" description="Carrier" evidence="4">
    <location>
        <begin position="802"/>
        <end position="876"/>
    </location>
</feature>
<dbReference type="InterPro" id="IPR010071">
    <property type="entry name" value="AA_adenyl_dom"/>
</dbReference>
<dbReference type="Gene3D" id="3.30.559.30">
    <property type="entry name" value="Nonribosomal peptide synthetase, condensation domain"/>
    <property type="match status" value="1"/>
</dbReference>
<evidence type="ECO:0000313" key="6">
    <source>
        <dbReference type="Proteomes" id="UP000002035"/>
    </source>
</evidence>
<dbReference type="Gene3D" id="3.40.50.980">
    <property type="match status" value="2"/>
</dbReference>
<dbReference type="SUPFAM" id="SSF52777">
    <property type="entry name" value="CoA-dependent acyltransferases"/>
    <property type="match status" value="1"/>
</dbReference>
<dbReference type="OMA" id="IISPQAF"/>
<dbReference type="Gene3D" id="2.30.38.10">
    <property type="entry name" value="Luciferase, Domain 3"/>
    <property type="match status" value="1"/>
</dbReference>
<dbReference type="InterPro" id="IPR001031">
    <property type="entry name" value="Thioesterase"/>
</dbReference>
<evidence type="ECO:0000256" key="3">
    <source>
        <dbReference type="ARBA" id="ARBA00022598"/>
    </source>
</evidence>
<dbReference type="Pfam" id="PF00501">
    <property type="entry name" value="AMP-binding"/>
    <property type="match status" value="1"/>
</dbReference>
<dbReference type="GO" id="GO:0043041">
    <property type="term" value="P:amino acid activation for nonribosomal peptide biosynthetic process"/>
    <property type="evidence" value="ECO:0007669"/>
    <property type="project" value="TreeGrafter"/>
</dbReference>
<dbReference type="NCBIfam" id="TIGR01733">
    <property type="entry name" value="AA-adenyl-dom"/>
    <property type="match status" value="1"/>
</dbReference>